<protein>
    <submittedName>
        <fullName evidence="2">DB domain-containing protein</fullName>
    </submittedName>
</protein>
<accession>A0AC35UHN1</accession>
<sequence length="227" mass="24616">MKSIALLALIVASTCIYAQDEPKFTTAPQCRCSDIDQCTTEIQKRTLTCKKETKCTSLLSKIGNADKIISCLDKENDFAIQMEGCVKKKIGALGCSNDAHPGNLTIPLIPVIQSEDGPIENISDDSLIIAPAMPPTQGPQELGQFLMCVEQCTMAEAVNIVPTNNRAKRSPVSCAFLMRCALAPPDETVNTAFGECEKELKINPKLRMKESCECLKDAGIKSIKCEA</sequence>
<reference evidence="2" key="1">
    <citation type="submission" date="2016-11" db="UniProtKB">
        <authorList>
            <consortium name="WormBaseParasite"/>
        </authorList>
    </citation>
    <scope>IDENTIFICATION</scope>
    <source>
        <strain evidence="2">KR3021</strain>
    </source>
</reference>
<dbReference type="WBParaSite" id="RSKR_0001151000.1">
    <property type="protein sequence ID" value="RSKR_0001151000.1"/>
    <property type="gene ID" value="RSKR_0001151000"/>
</dbReference>
<organism evidence="1 2">
    <name type="scientific">Rhabditophanes sp. KR3021</name>
    <dbReference type="NCBI Taxonomy" id="114890"/>
    <lineage>
        <taxon>Eukaryota</taxon>
        <taxon>Metazoa</taxon>
        <taxon>Ecdysozoa</taxon>
        <taxon>Nematoda</taxon>
        <taxon>Chromadorea</taxon>
        <taxon>Rhabditida</taxon>
        <taxon>Tylenchina</taxon>
        <taxon>Panagrolaimomorpha</taxon>
        <taxon>Strongyloidoidea</taxon>
        <taxon>Alloionematidae</taxon>
        <taxon>Rhabditophanes</taxon>
    </lineage>
</organism>
<evidence type="ECO:0000313" key="1">
    <source>
        <dbReference type="Proteomes" id="UP000095286"/>
    </source>
</evidence>
<name>A0AC35UHN1_9BILA</name>
<evidence type="ECO:0000313" key="2">
    <source>
        <dbReference type="WBParaSite" id="RSKR_0001151000.1"/>
    </source>
</evidence>
<dbReference type="Proteomes" id="UP000095286">
    <property type="component" value="Unplaced"/>
</dbReference>
<proteinExistence type="predicted"/>